<name>A0A3M7QJ02_BRAPC</name>
<keyword evidence="2" id="KW-1185">Reference proteome</keyword>
<accession>A0A3M7QJ02</accession>
<dbReference type="AlphaFoldDB" id="A0A3M7QJ02"/>
<protein>
    <submittedName>
        <fullName evidence="1">Uncharacterized protein</fullName>
    </submittedName>
</protein>
<comment type="caution">
    <text evidence="1">The sequence shown here is derived from an EMBL/GenBank/DDBJ whole genome shotgun (WGS) entry which is preliminary data.</text>
</comment>
<evidence type="ECO:0000313" key="2">
    <source>
        <dbReference type="Proteomes" id="UP000276133"/>
    </source>
</evidence>
<dbReference type="EMBL" id="REGN01006094">
    <property type="protein sequence ID" value="RNA10938.1"/>
    <property type="molecule type" value="Genomic_DNA"/>
</dbReference>
<dbReference type="Proteomes" id="UP000276133">
    <property type="component" value="Unassembled WGS sequence"/>
</dbReference>
<proteinExistence type="predicted"/>
<gene>
    <name evidence="1" type="ORF">BpHYR1_020576</name>
</gene>
<reference evidence="1 2" key="1">
    <citation type="journal article" date="2018" name="Sci. Rep.">
        <title>Genomic signatures of local adaptation to the degree of environmental predictability in rotifers.</title>
        <authorList>
            <person name="Franch-Gras L."/>
            <person name="Hahn C."/>
            <person name="Garcia-Roger E.M."/>
            <person name="Carmona M.J."/>
            <person name="Serra M."/>
            <person name="Gomez A."/>
        </authorList>
    </citation>
    <scope>NUCLEOTIDE SEQUENCE [LARGE SCALE GENOMIC DNA]</scope>
    <source>
        <strain evidence="1">HYR1</strain>
    </source>
</reference>
<evidence type="ECO:0000313" key="1">
    <source>
        <dbReference type="EMBL" id="RNA10938.1"/>
    </source>
</evidence>
<organism evidence="1 2">
    <name type="scientific">Brachionus plicatilis</name>
    <name type="common">Marine rotifer</name>
    <name type="synonym">Brachionus muelleri</name>
    <dbReference type="NCBI Taxonomy" id="10195"/>
    <lineage>
        <taxon>Eukaryota</taxon>
        <taxon>Metazoa</taxon>
        <taxon>Spiralia</taxon>
        <taxon>Gnathifera</taxon>
        <taxon>Rotifera</taxon>
        <taxon>Eurotatoria</taxon>
        <taxon>Monogononta</taxon>
        <taxon>Pseudotrocha</taxon>
        <taxon>Ploima</taxon>
        <taxon>Brachionidae</taxon>
        <taxon>Brachionus</taxon>
    </lineage>
</organism>
<sequence length="78" mass="9638">MQMKKIDKKLSIDDWACLYYKLTYSALSEKMMLLFRELQHSHIFLINMSDRHCIKFKIQKNYFYFSQKSQAYCRIRLL</sequence>